<dbReference type="OrthoDB" id="9787435at2"/>
<dbReference type="PANTHER" id="PTHR44154:SF1">
    <property type="entry name" value="QUINONE OXIDOREDUCTASE"/>
    <property type="match status" value="1"/>
</dbReference>
<dbReference type="InterPro" id="IPR051603">
    <property type="entry name" value="Zinc-ADH_QOR/CCCR"/>
</dbReference>
<dbReference type="InterPro" id="IPR013149">
    <property type="entry name" value="ADH-like_C"/>
</dbReference>
<dbReference type="Gene3D" id="3.90.180.10">
    <property type="entry name" value="Medium-chain alcohol dehydrogenases, catalytic domain"/>
    <property type="match status" value="1"/>
</dbReference>
<dbReference type="PANTHER" id="PTHR44154">
    <property type="entry name" value="QUINONE OXIDOREDUCTASE"/>
    <property type="match status" value="1"/>
</dbReference>
<dbReference type="InterPro" id="IPR036291">
    <property type="entry name" value="NAD(P)-bd_dom_sf"/>
</dbReference>
<dbReference type="SMART" id="SM00829">
    <property type="entry name" value="PKS_ER"/>
    <property type="match status" value="1"/>
</dbReference>
<dbReference type="RefSeq" id="WP_050724578.1">
    <property type="nucleotide sequence ID" value="NZ_CP012332.1"/>
</dbReference>
<dbReference type="InterPro" id="IPR020843">
    <property type="entry name" value="ER"/>
</dbReference>
<dbReference type="InterPro" id="IPR011032">
    <property type="entry name" value="GroES-like_sf"/>
</dbReference>
<dbReference type="KEGG" id="vin:AKJ08_0464"/>
<dbReference type="Pfam" id="PF00107">
    <property type="entry name" value="ADH_zinc_N"/>
    <property type="match status" value="1"/>
</dbReference>
<dbReference type="InterPro" id="IPR013154">
    <property type="entry name" value="ADH-like_N"/>
</dbReference>
<evidence type="ECO:0000313" key="3">
    <source>
        <dbReference type="EMBL" id="AKU90077.1"/>
    </source>
</evidence>
<organism evidence="3 4">
    <name type="scientific">Vulgatibacter incomptus</name>
    <dbReference type="NCBI Taxonomy" id="1391653"/>
    <lineage>
        <taxon>Bacteria</taxon>
        <taxon>Pseudomonadati</taxon>
        <taxon>Myxococcota</taxon>
        <taxon>Myxococcia</taxon>
        <taxon>Myxococcales</taxon>
        <taxon>Cystobacterineae</taxon>
        <taxon>Vulgatibacteraceae</taxon>
        <taxon>Vulgatibacter</taxon>
    </lineage>
</organism>
<evidence type="ECO:0000259" key="2">
    <source>
        <dbReference type="SMART" id="SM00829"/>
    </source>
</evidence>
<accession>A0A0K1P992</accession>
<dbReference type="AlphaFoldDB" id="A0A0K1P992"/>
<protein>
    <submittedName>
        <fullName evidence="3">Alcohol dehydrogenase</fullName>
    </submittedName>
</protein>
<dbReference type="SUPFAM" id="SSF50129">
    <property type="entry name" value="GroES-like"/>
    <property type="match status" value="1"/>
</dbReference>
<dbReference type="Gene3D" id="3.40.50.720">
    <property type="entry name" value="NAD(P)-binding Rossmann-like Domain"/>
    <property type="match status" value="1"/>
</dbReference>
<keyword evidence="1" id="KW-0521">NADP</keyword>
<keyword evidence="4" id="KW-1185">Reference proteome</keyword>
<dbReference type="GO" id="GO:0016491">
    <property type="term" value="F:oxidoreductase activity"/>
    <property type="evidence" value="ECO:0007669"/>
    <property type="project" value="InterPro"/>
</dbReference>
<dbReference type="EMBL" id="CP012332">
    <property type="protein sequence ID" value="AKU90077.1"/>
    <property type="molecule type" value="Genomic_DNA"/>
</dbReference>
<reference evidence="3 4" key="1">
    <citation type="submission" date="2015-08" db="EMBL/GenBank/DDBJ databases">
        <authorList>
            <person name="Babu N.S."/>
            <person name="Beckwith C.J."/>
            <person name="Beseler K.G."/>
            <person name="Brison A."/>
            <person name="Carone J.V."/>
            <person name="Caskin T.P."/>
            <person name="Diamond M."/>
            <person name="Durham M.E."/>
            <person name="Foxe J.M."/>
            <person name="Go M."/>
            <person name="Henderson B.A."/>
            <person name="Jones I.B."/>
            <person name="McGettigan J.A."/>
            <person name="Micheletti S.J."/>
            <person name="Nasrallah M.E."/>
            <person name="Ortiz D."/>
            <person name="Piller C.R."/>
            <person name="Privatt S.R."/>
            <person name="Schneider S.L."/>
            <person name="Sharp S."/>
            <person name="Smith T.C."/>
            <person name="Stanton J.D."/>
            <person name="Ullery H.E."/>
            <person name="Wilson R.J."/>
            <person name="Serrano M.G."/>
            <person name="Buck G."/>
            <person name="Lee V."/>
            <person name="Wang Y."/>
            <person name="Carvalho R."/>
            <person name="Voegtly L."/>
            <person name="Shi R."/>
            <person name="Duckworth R."/>
            <person name="Johnson A."/>
            <person name="Loviza R."/>
            <person name="Walstead R."/>
            <person name="Shah Z."/>
            <person name="Kiflezghi M."/>
            <person name="Wade K."/>
            <person name="Ball S.L."/>
            <person name="Bradley K.W."/>
            <person name="Asai D.J."/>
            <person name="Bowman C.A."/>
            <person name="Russell D.A."/>
            <person name="Pope W.H."/>
            <person name="Jacobs-Sera D."/>
            <person name="Hendrix R.W."/>
            <person name="Hatfull G.F."/>
        </authorList>
    </citation>
    <scope>NUCLEOTIDE SEQUENCE [LARGE SCALE GENOMIC DNA]</scope>
    <source>
        <strain evidence="3 4">DSM 27710</strain>
    </source>
</reference>
<proteinExistence type="predicted"/>
<feature type="domain" description="Enoyl reductase (ER)" evidence="2">
    <location>
        <begin position="10"/>
        <end position="340"/>
    </location>
</feature>
<sequence length="342" mass="36634">MRAVVFRRHGGPDVLEQAEIPDPAVRPSDVRVRVKATALNHLDLWIREGIPSIPVEFPHVLGADIAGVVESVGSDVRGISVGDEVIVQPGQSCMQCEACLSGRDNACPSYKIVGEHRDGGYAELVSVPHHNVLPKPKGLSWEEAAAAPLVFLTAWEMLVKRAALQPGELVLVQAAGSGVGSAAIQIAKLIGATVIATAGSDSKLEKARELGADHTINYEKQDFVAETRRFSGRRGVDVVFDHVGKLTWAGSMRALDSGGRLVTCGATTGYDVGVDLRHLFYRRLSLLGSTMGSKGDLFRIVQLLGQRKLHGVIDRVLPLSEAAKAHELLADRAQFGKVVLVP</sequence>
<dbReference type="STRING" id="1391653.AKJ08_0464"/>
<dbReference type="CDD" id="cd08266">
    <property type="entry name" value="Zn_ADH_like1"/>
    <property type="match status" value="1"/>
</dbReference>
<evidence type="ECO:0000313" key="4">
    <source>
        <dbReference type="Proteomes" id="UP000055590"/>
    </source>
</evidence>
<evidence type="ECO:0000256" key="1">
    <source>
        <dbReference type="ARBA" id="ARBA00022857"/>
    </source>
</evidence>
<gene>
    <name evidence="3" type="ORF">AKJ08_0464</name>
</gene>
<dbReference type="Proteomes" id="UP000055590">
    <property type="component" value="Chromosome"/>
</dbReference>
<name>A0A0K1P992_9BACT</name>
<dbReference type="Pfam" id="PF08240">
    <property type="entry name" value="ADH_N"/>
    <property type="match status" value="1"/>
</dbReference>
<dbReference type="SUPFAM" id="SSF51735">
    <property type="entry name" value="NAD(P)-binding Rossmann-fold domains"/>
    <property type="match status" value="1"/>
</dbReference>